<feature type="region of interest" description="Disordered" evidence="1">
    <location>
        <begin position="1"/>
        <end position="34"/>
    </location>
</feature>
<feature type="region of interest" description="Disordered" evidence="1">
    <location>
        <begin position="62"/>
        <end position="149"/>
    </location>
</feature>
<proteinExistence type="predicted"/>
<evidence type="ECO:0000256" key="1">
    <source>
        <dbReference type="SAM" id="MobiDB-lite"/>
    </source>
</evidence>
<feature type="compositionally biased region" description="Pro residues" evidence="1">
    <location>
        <begin position="1"/>
        <end position="12"/>
    </location>
</feature>
<dbReference type="Proteomes" id="UP001151760">
    <property type="component" value="Unassembled WGS sequence"/>
</dbReference>
<reference evidence="2" key="1">
    <citation type="journal article" date="2022" name="Int. J. Mol. Sci.">
        <title>Draft Genome of Tanacetum Coccineum: Genomic Comparison of Closely Related Tanacetum-Family Plants.</title>
        <authorList>
            <person name="Yamashiro T."/>
            <person name="Shiraishi A."/>
            <person name="Nakayama K."/>
            <person name="Satake H."/>
        </authorList>
    </citation>
    <scope>NUCLEOTIDE SEQUENCE</scope>
</reference>
<gene>
    <name evidence="2" type="ORF">Tco_0956277</name>
</gene>
<name>A0ABQ5EAH1_9ASTR</name>
<sequence>MHSVDPPSPDYVPGPEEPEQASLSPDYVPGPEYPKYLALCNKEVPVEDQPYAAADSPIALSLGYIANSDPEEDPEDESEDGPTDYLANVGDEDDDDDSSGDDADYKDEEEASKEDEDEEEEEEHLAPADSTTATSPVVDPVPSAEETEPFEIDEFAVTPPPPPAYRIIAKMSIRAQTPIPFPSKVEVDRLLSIPTPPPSPLTPLSSLLPQIPSPQLLVSSLPLPLPSLLTTSPTDAGAPLGYRAAGIRLRTASPPPLPISSPLPLSPPIILPRNRASMIPPSGTPPSGTSPSGTPPILPIPLPTSSLPLPLPSTDRRADVPEAVLPPRKRLYIALGPRFEVGECSSAAARPTGGFRADYGFVGTLDSEIRRDPNREVGYEITDVWVDPAEATEEIPPTTLVELSQRVTDFVTNVRHDTNEIYVRLDDAQSDRSLMTGQLNVLRKDRRYHANTALLVEREAMVAQEEWAQSMDASHRVRYEVMTLRTRVSALKTENGELRAADRIRQT</sequence>
<evidence type="ECO:0000313" key="2">
    <source>
        <dbReference type="EMBL" id="GJT47562.1"/>
    </source>
</evidence>
<organism evidence="2 3">
    <name type="scientific">Tanacetum coccineum</name>
    <dbReference type="NCBI Taxonomy" id="301880"/>
    <lineage>
        <taxon>Eukaryota</taxon>
        <taxon>Viridiplantae</taxon>
        <taxon>Streptophyta</taxon>
        <taxon>Embryophyta</taxon>
        <taxon>Tracheophyta</taxon>
        <taxon>Spermatophyta</taxon>
        <taxon>Magnoliopsida</taxon>
        <taxon>eudicotyledons</taxon>
        <taxon>Gunneridae</taxon>
        <taxon>Pentapetalae</taxon>
        <taxon>asterids</taxon>
        <taxon>campanulids</taxon>
        <taxon>Asterales</taxon>
        <taxon>Asteraceae</taxon>
        <taxon>Asteroideae</taxon>
        <taxon>Anthemideae</taxon>
        <taxon>Anthemidinae</taxon>
        <taxon>Tanacetum</taxon>
    </lineage>
</organism>
<reference evidence="2" key="2">
    <citation type="submission" date="2022-01" db="EMBL/GenBank/DDBJ databases">
        <authorList>
            <person name="Yamashiro T."/>
            <person name="Shiraishi A."/>
            <person name="Satake H."/>
            <person name="Nakayama K."/>
        </authorList>
    </citation>
    <scope>NUCLEOTIDE SEQUENCE</scope>
</reference>
<feature type="region of interest" description="Disordered" evidence="1">
    <location>
        <begin position="275"/>
        <end position="298"/>
    </location>
</feature>
<evidence type="ECO:0000313" key="3">
    <source>
        <dbReference type="Proteomes" id="UP001151760"/>
    </source>
</evidence>
<keyword evidence="3" id="KW-1185">Reference proteome</keyword>
<feature type="compositionally biased region" description="Acidic residues" evidence="1">
    <location>
        <begin position="90"/>
        <end position="123"/>
    </location>
</feature>
<comment type="caution">
    <text evidence="2">The sequence shown here is derived from an EMBL/GenBank/DDBJ whole genome shotgun (WGS) entry which is preliminary data.</text>
</comment>
<protein>
    <submittedName>
        <fullName evidence="2">Uncharacterized protein</fullName>
    </submittedName>
</protein>
<dbReference type="EMBL" id="BQNB010016078">
    <property type="protein sequence ID" value="GJT47562.1"/>
    <property type="molecule type" value="Genomic_DNA"/>
</dbReference>
<feature type="compositionally biased region" description="Low complexity" evidence="1">
    <location>
        <begin position="279"/>
        <end position="292"/>
    </location>
</feature>
<feature type="compositionally biased region" description="Acidic residues" evidence="1">
    <location>
        <begin position="69"/>
        <end position="82"/>
    </location>
</feature>
<accession>A0ABQ5EAH1</accession>